<evidence type="ECO:0000256" key="1">
    <source>
        <dbReference type="SAM" id="SignalP"/>
    </source>
</evidence>
<dbReference type="RefSeq" id="WP_095674103.1">
    <property type="nucleotide sequence ID" value="NZ_CP016773.1"/>
</dbReference>
<dbReference type="EMBL" id="CP016773">
    <property type="protein sequence ID" value="ASY16539.1"/>
    <property type="molecule type" value="Genomic_DNA"/>
</dbReference>
<organism evidence="2 3">
    <name type="scientific">Candidatus Planktophila sulfonica</name>
    <dbReference type="NCBI Taxonomy" id="1884904"/>
    <lineage>
        <taxon>Bacteria</taxon>
        <taxon>Bacillati</taxon>
        <taxon>Actinomycetota</taxon>
        <taxon>Actinomycetes</taxon>
        <taxon>Candidatus Nanopelagicales</taxon>
        <taxon>Candidatus Nanopelagicaceae</taxon>
        <taxon>Candidatus Planktophila</taxon>
    </lineage>
</organism>
<protein>
    <submittedName>
        <fullName evidence="2">PhoX family protein</fullName>
    </submittedName>
</protein>
<feature type="chain" id="PRO_5038730304" evidence="1">
    <location>
        <begin position="22"/>
        <end position="539"/>
    </location>
</feature>
<dbReference type="KEGG" id="psuf:A1sIA56_06610"/>
<keyword evidence="3" id="KW-1185">Reference proteome</keyword>
<gene>
    <name evidence="2" type="ORF">A1sIA56_06610</name>
</gene>
<name>A0A249KIM9_9ACTN</name>
<dbReference type="InterPro" id="IPR008557">
    <property type="entry name" value="PhoX"/>
</dbReference>
<proteinExistence type="predicted"/>
<accession>A0A249KIM9</accession>
<reference evidence="2 3" key="1">
    <citation type="submission" date="2016-07" db="EMBL/GenBank/DDBJ databases">
        <title>High microdiversification within the ubiquitous acI lineage of Actinobacteria.</title>
        <authorList>
            <person name="Neuenschwander S.M."/>
            <person name="Salcher M."/>
            <person name="Ghai R."/>
            <person name="Pernthaler J."/>
        </authorList>
    </citation>
    <scope>NUCLEOTIDE SEQUENCE [LARGE SCALE GENOMIC DNA]</scope>
    <source>
        <strain evidence="2">MMS-IA-56</strain>
    </source>
</reference>
<evidence type="ECO:0000313" key="3">
    <source>
        <dbReference type="Proteomes" id="UP000217215"/>
    </source>
</evidence>
<keyword evidence="1" id="KW-0732">Signal</keyword>
<dbReference type="Proteomes" id="UP000217215">
    <property type="component" value="Chromosome"/>
</dbReference>
<evidence type="ECO:0000313" key="2">
    <source>
        <dbReference type="EMBL" id="ASY16539.1"/>
    </source>
</evidence>
<dbReference type="AlphaFoldDB" id="A0A249KIM9"/>
<dbReference type="OrthoDB" id="7974158at2"/>
<feature type="signal peptide" evidence="1">
    <location>
        <begin position="1"/>
        <end position="21"/>
    </location>
</feature>
<dbReference type="Pfam" id="PF05787">
    <property type="entry name" value="PhoX"/>
    <property type="match status" value="1"/>
</dbReference>
<sequence length="539" mass="57161">MILKKTFAVIAAGAAVISLSAASWPTDKPIYVISKSPAVSITPIATTGDVISGTIVRGIPDGMGAYSNGKGGFTLLSVHEVSTTDKLSALSASTEKNWGTSITKFNYSPSAKTITSAENLIKEIQYWNYKTGSYSATPIGGEPTGIAAGTFGYGISRFCSASYTAAGAFIYNGVGYAGGLFTTGEETGDSSRAFAFDVDGNGWQLPRLGMTSFENAIPSAKPGVNTVVMANEDGSASDSQVYMYLGKKQSTGSTVEKAGLTNGDLYVLNVPTAASDNVFRTTYAKSTPVAAEFKKIDWNQGVVEYAKSARDAGTEFARVEDGEFDPNNPNVYYFLTTESNKDPVATKENPALPGVSRDGGALWRFTFKDVQNPLLGGNLELLLNGGEDLYLSKPDNMTITKNGVVLIQEDPGNNTALARVVAYRIKDAKMAVVAQVDPQYFTTTGAKFMTQDEELSGIIEVTEFLAKSGDTNTYLAFNAQIHTLGGVTSVDAGAKALQPARPDLAKRSASKKAMLNKGAIEGGQYYVMTITDWNTVFAS</sequence>